<evidence type="ECO:0000313" key="3">
    <source>
        <dbReference type="EMBL" id="TDH68533.1"/>
    </source>
</evidence>
<dbReference type="Pfam" id="PF01302">
    <property type="entry name" value="CAP_GLY"/>
    <property type="match status" value="1"/>
</dbReference>
<keyword evidence="4" id="KW-1185">Reference proteome</keyword>
<dbReference type="RefSeq" id="XP_067818032.1">
    <property type="nucleotide sequence ID" value="XM_067959537.1"/>
</dbReference>
<dbReference type="AlphaFoldDB" id="A0A976IDP4"/>
<feature type="compositionally biased region" description="Polar residues" evidence="1">
    <location>
        <begin position="353"/>
        <end position="370"/>
    </location>
</feature>
<dbReference type="EMBL" id="SHOA02000016">
    <property type="protein sequence ID" value="TDH68533.1"/>
    <property type="molecule type" value="Genomic_DNA"/>
</dbReference>
<sequence length="783" mass="86860">MLESNNDDEPEAALTKVKDLLDATTQLTMSSKDMGATMAYEFASTLRLKEQPNEDYDEVTLNYEDDDLPMLESDRPSCATSHDPITLMTTMDERTDRLRDRVPEGELHVWVYEARQLSAQWPLTDAVYNKHGLRVRCTLLGATQQSPRNNLGSMSNPVWRQSPDEARNGKSGHFAWALGQPEDATSTGVDATFELSECRLEINLLCGEHLVGSAYVELEDLLLPSKAWTGGNQDTNEETRLSSHWLPLARNAGLLQISLEFAPSRAFQKTDDFKMIIQEHKTSDASLANAPLIDYNLRQRSTCFEPRGLAAQYLPVPWHDKLDLAPSNSKKVRITSTGGVTMYVPTQEKIVPSNDNKNASTDASTTSFGRLTNDEQEQLLDKQLWDLYHYGISDAAPKVKDANTNVDFTSKVEPNRFNSSISSRHASTCASDVLAYNELIQDMEGALQIKKELRPTSNGKFAEVEQDQPQVVKITRPKSPIATPRKLHQKFRRLSKSTLNLIKPLDRLHSFCHDAKARASNSSLASSSSIEHTSRRKKASSPKNSTVSPEQPLALKRDGIVLFDPQNLFCRVPFQPSTSRDQALEATVKTEQAAEAGPRRRSLPVNTLAIQSKQTQQQQRKRSLRPLVEKCHGEMQASLLANVDPPLLSRAQSGSLHSLTDVYLPKNGDVLGVPVMTAAKKSFNNPATQRGATNRVTTRRQLGSNVIYINGAPLCVGKSINVGSVPGVVRYIGTTRFATGTWVGIELYERRGDNSGIVDGEKYFNCAPDHGIFIRASRLDLSV</sequence>
<dbReference type="GeneID" id="94345208"/>
<dbReference type="Gene3D" id="2.30.30.190">
    <property type="entry name" value="CAP Gly-rich-like domain"/>
    <property type="match status" value="1"/>
</dbReference>
<organism evidence="3 4">
    <name type="scientific">Bremia lactucae</name>
    <name type="common">Lettuce downy mildew</name>
    <dbReference type="NCBI Taxonomy" id="4779"/>
    <lineage>
        <taxon>Eukaryota</taxon>
        <taxon>Sar</taxon>
        <taxon>Stramenopiles</taxon>
        <taxon>Oomycota</taxon>
        <taxon>Peronosporomycetes</taxon>
        <taxon>Peronosporales</taxon>
        <taxon>Peronosporaceae</taxon>
        <taxon>Bremia</taxon>
    </lineage>
</organism>
<dbReference type="SUPFAM" id="SSF74924">
    <property type="entry name" value="Cap-Gly domain"/>
    <property type="match status" value="1"/>
</dbReference>
<feature type="region of interest" description="Disordered" evidence="1">
    <location>
        <begin position="351"/>
        <end position="372"/>
    </location>
</feature>
<dbReference type="OrthoDB" id="2130750at2759"/>
<protein>
    <recommendedName>
        <fullName evidence="2">CAP-Gly domain-containing protein</fullName>
    </recommendedName>
</protein>
<feature type="domain" description="CAP-Gly" evidence="2">
    <location>
        <begin position="733"/>
        <end position="775"/>
    </location>
</feature>
<dbReference type="PROSITE" id="PS50245">
    <property type="entry name" value="CAP_GLY_2"/>
    <property type="match status" value="1"/>
</dbReference>
<dbReference type="KEGG" id="blac:94345208"/>
<evidence type="ECO:0000313" key="4">
    <source>
        <dbReference type="Proteomes" id="UP000294530"/>
    </source>
</evidence>
<evidence type="ECO:0000256" key="1">
    <source>
        <dbReference type="SAM" id="MobiDB-lite"/>
    </source>
</evidence>
<dbReference type="SMART" id="SM01052">
    <property type="entry name" value="CAP_GLY"/>
    <property type="match status" value="1"/>
</dbReference>
<name>A0A976IDP4_BRELC</name>
<comment type="caution">
    <text evidence="3">The sequence shown here is derived from an EMBL/GenBank/DDBJ whole genome shotgun (WGS) entry which is preliminary data.</text>
</comment>
<gene>
    <name evidence="3" type="ORF">CCR75_001434</name>
</gene>
<feature type="region of interest" description="Disordered" evidence="1">
    <location>
        <begin position="522"/>
        <end position="552"/>
    </location>
</feature>
<dbReference type="InterPro" id="IPR036859">
    <property type="entry name" value="CAP-Gly_dom_sf"/>
</dbReference>
<proteinExistence type="predicted"/>
<dbReference type="InterPro" id="IPR000938">
    <property type="entry name" value="CAP-Gly_domain"/>
</dbReference>
<dbReference type="Proteomes" id="UP000294530">
    <property type="component" value="Unassembled WGS sequence"/>
</dbReference>
<reference evidence="3 4" key="1">
    <citation type="journal article" date="2021" name="Genome Biol.">
        <title>AFLAP: assembly-free linkage analysis pipeline using k-mers from genome sequencing data.</title>
        <authorList>
            <person name="Fletcher K."/>
            <person name="Zhang L."/>
            <person name="Gil J."/>
            <person name="Han R."/>
            <person name="Cavanaugh K."/>
            <person name="Michelmore R."/>
        </authorList>
    </citation>
    <scope>NUCLEOTIDE SEQUENCE [LARGE SCALE GENOMIC DNA]</scope>
    <source>
        <strain evidence="3 4">SF5</strain>
    </source>
</reference>
<evidence type="ECO:0000259" key="2">
    <source>
        <dbReference type="PROSITE" id="PS50245"/>
    </source>
</evidence>
<accession>A0A976IDP4</accession>
<dbReference type="PANTHER" id="PTHR18916">
    <property type="entry name" value="DYNACTIN 1-RELATED MICROTUBULE-BINDING"/>
    <property type="match status" value="1"/>
</dbReference>